<keyword evidence="3" id="KW-1185">Reference proteome</keyword>
<reference evidence="2 3" key="1">
    <citation type="submission" date="2009-02" db="EMBL/GenBank/DDBJ databases">
        <title>The Genome Sequence of Fusobacterium sp. 3_1_5R.</title>
        <authorList>
            <consortium name="The Broad Institute Genome Sequencing Platform"/>
            <person name="Ward D."/>
            <person name="Young S.K."/>
            <person name="Kodira C.D."/>
            <person name="Zeng Q."/>
            <person name="Koehrsen M."/>
            <person name="Alvarado L."/>
            <person name="Berlin A."/>
            <person name="Borenstein D."/>
            <person name="Chen Z."/>
            <person name="Engels R."/>
            <person name="Freedman E."/>
            <person name="Gellesch M."/>
            <person name="Goldberg J."/>
            <person name="Griggs A."/>
            <person name="Gujja S."/>
            <person name="Heiman D."/>
            <person name="Hepburn T."/>
            <person name="Howarth C."/>
            <person name="Jen D."/>
            <person name="Larson L."/>
            <person name="Lewis B."/>
            <person name="Mehta T."/>
            <person name="Park D."/>
            <person name="Pearson M."/>
            <person name="Roberts A."/>
            <person name="Saif S."/>
            <person name="Shea T."/>
            <person name="Shenoy N."/>
            <person name="Sisk P."/>
            <person name="Stolte C."/>
            <person name="Sykes S."/>
            <person name="Walk T."/>
            <person name="White J."/>
            <person name="Yandava C."/>
            <person name="Allen-Vercoe E."/>
            <person name="Strauss J."/>
            <person name="Ambrose C."/>
            <person name="Lander E."/>
            <person name="Nusbaum C."/>
            <person name="Galagan J."/>
            <person name="Birren B."/>
        </authorList>
    </citation>
    <scope>NUCLEOTIDE SEQUENCE [LARGE SCALE GENOMIC DNA]</scope>
    <source>
        <strain evidence="2 3">3_1_5R</strain>
    </source>
</reference>
<dbReference type="InterPro" id="IPR011607">
    <property type="entry name" value="MGS-like_dom"/>
</dbReference>
<feature type="domain" description="MGS-like" evidence="1">
    <location>
        <begin position="1"/>
        <end position="86"/>
    </location>
</feature>
<dbReference type="Proteomes" id="UP000002975">
    <property type="component" value="Unassembled WGS sequence"/>
</dbReference>
<dbReference type="RefSeq" id="WP_008800813.1">
    <property type="nucleotide sequence ID" value="NZ_GG657971.1"/>
</dbReference>
<dbReference type="SUPFAM" id="SSF52335">
    <property type="entry name" value="Methylglyoxal synthase-like"/>
    <property type="match status" value="1"/>
</dbReference>
<dbReference type="HOGENOM" id="CLU_2488609_0_0_0"/>
<dbReference type="Pfam" id="PF02142">
    <property type="entry name" value="MGS"/>
    <property type="match status" value="1"/>
</dbReference>
<name>E5BF53_9FUSO</name>
<dbReference type="AlphaFoldDB" id="E5BF53"/>
<dbReference type="InterPro" id="IPR036914">
    <property type="entry name" value="MGS-like_dom_sf"/>
</dbReference>
<dbReference type="Gene3D" id="3.40.50.1380">
    <property type="entry name" value="Methylglyoxal synthase-like domain"/>
    <property type="match status" value="1"/>
</dbReference>
<evidence type="ECO:0000259" key="1">
    <source>
        <dbReference type="PROSITE" id="PS51855"/>
    </source>
</evidence>
<organism evidence="2 3">
    <name type="scientific">Fusobacterium gonidiaformans 3-1-5R</name>
    <dbReference type="NCBI Taxonomy" id="469605"/>
    <lineage>
        <taxon>Bacteria</taxon>
        <taxon>Fusobacteriati</taxon>
        <taxon>Fusobacteriota</taxon>
        <taxon>Fusobacteriia</taxon>
        <taxon>Fusobacteriales</taxon>
        <taxon>Fusobacteriaceae</taxon>
        <taxon>Fusobacterium</taxon>
    </lineage>
</organism>
<dbReference type="EMBL" id="GG657971">
    <property type="protein sequence ID" value="EFS20734.1"/>
    <property type="molecule type" value="Genomic_DNA"/>
</dbReference>
<evidence type="ECO:0000313" key="2">
    <source>
        <dbReference type="EMBL" id="EFS20734.1"/>
    </source>
</evidence>
<feature type="non-terminal residue" evidence="2">
    <location>
        <position position="1"/>
    </location>
</feature>
<dbReference type="PROSITE" id="PS51855">
    <property type="entry name" value="MGS"/>
    <property type="match status" value="1"/>
</dbReference>
<gene>
    <name evidence="2" type="ORF">FSBG_00231</name>
</gene>
<protein>
    <recommendedName>
        <fullName evidence="1">MGS-like domain-containing protein</fullName>
    </recommendedName>
</protein>
<accession>E5BF53</accession>
<sequence>EATAVRKISEDSPNLLDFIKNRQVDLLINTPTKANDSQRDGFKIRRSAIEYGVEVLTSLDTMKAIIKMQDRNLKEETLDVFDISKI</sequence>
<evidence type="ECO:0000313" key="3">
    <source>
        <dbReference type="Proteomes" id="UP000002975"/>
    </source>
</evidence>
<proteinExistence type="predicted"/>